<evidence type="ECO:0000313" key="2">
    <source>
        <dbReference type="EMBL" id="MBD2772821.1"/>
    </source>
</evidence>
<dbReference type="InterPro" id="IPR013424">
    <property type="entry name" value="Ice-binding_C"/>
</dbReference>
<organism evidence="2 3">
    <name type="scientific">Iningainema tapete BLCC-T55</name>
    <dbReference type="NCBI Taxonomy" id="2748662"/>
    <lineage>
        <taxon>Bacteria</taxon>
        <taxon>Bacillati</taxon>
        <taxon>Cyanobacteriota</taxon>
        <taxon>Cyanophyceae</taxon>
        <taxon>Nostocales</taxon>
        <taxon>Scytonemataceae</taxon>
        <taxon>Iningainema tapete</taxon>
    </lineage>
</organism>
<name>A0A8J6XL26_9CYAN</name>
<reference evidence="2" key="1">
    <citation type="submission" date="2020-09" db="EMBL/GenBank/DDBJ databases">
        <title>Iningainema tapete sp. nov. (Scytonemataceae, Cyanobacteria) from greenhouses in central Florida (USA) produces two types of nodularin with biosynthetic potential for microcystin-LR and anabaenopeptins.</title>
        <authorList>
            <person name="Berthold D.E."/>
            <person name="Lefler F.W."/>
            <person name="Huang I.-S."/>
            <person name="Abdulla H."/>
            <person name="Zimba P.V."/>
            <person name="Laughinghouse H.D. IV."/>
        </authorList>
    </citation>
    <scope>NUCLEOTIDE SEQUENCE</scope>
    <source>
        <strain evidence="2">BLCCT55</strain>
    </source>
</reference>
<proteinExistence type="predicted"/>
<dbReference type="EMBL" id="JACXAE010000046">
    <property type="protein sequence ID" value="MBD2772821.1"/>
    <property type="molecule type" value="Genomic_DNA"/>
</dbReference>
<protein>
    <submittedName>
        <fullName evidence="2">PEP-CTERM sorting domain-containing protein</fullName>
    </submittedName>
</protein>
<dbReference type="NCBIfam" id="TIGR02595">
    <property type="entry name" value="PEP_CTERM"/>
    <property type="match status" value="1"/>
</dbReference>
<dbReference type="Proteomes" id="UP000629098">
    <property type="component" value="Unassembled WGS sequence"/>
</dbReference>
<evidence type="ECO:0000256" key="1">
    <source>
        <dbReference type="SAM" id="MobiDB-lite"/>
    </source>
</evidence>
<dbReference type="AlphaFoldDB" id="A0A8J6XL26"/>
<dbReference type="RefSeq" id="WP_190827884.1">
    <property type="nucleotide sequence ID" value="NZ_CAWPPI010000046.1"/>
</dbReference>
<gene>
    <name evidence="2" type="ORF">ICL16_12245</name>
</gene>
<feature type="region of interest" description="Disordered" evidence="1">
    <location>
        <begin position="20"/>
        <end position="46"/>
    </location>
</feature>
<keyword evidence="3" id="KW-1185">Reference proteome</keyword>
<comment type="caution">
    <text evidence="2">The sequence shown here is derived from an EMBL/GenBank/DDBJ whole genome shotgun (WGS) entry which is preliminary data.</text>
</comment>
<evidence type="ECO:0000313" key="3">
    <source>
        <dbReference type="Proteomes" id="UP000629098"/>
    </source>
</evidence>
<feature type="compositionally biased region" description="Low complexity" evidence="1">
    <location>
        <begin position="22"/>
        <end position="37"/>
    </location>
</feature>
<sequence>MEYAIAGAVALVISLFGGGGDSNQKPPQNNNNSTQQQAVARNTTDVPEPSTIVVSLALGGTLLAYKLKKGAVQKS</sequence>
<accession>A0A8J6XL26</accession>